<evidence type="ECO:0000256" key="1">
    <source>
        <dbReference type="SAM" id="Phobius"/>
    </source>
</evidence>
<proteinExistence type="predicted"/>
<feature type="transmembrane region" description="Helical" evidence="1">
    <location>
        <begin position="207"/>
        <end position="231"/>
    </location>
</feature>
<keyword evidence="1" id="KW-0812">Transmembrane</keyword>
<keyword evidence="3" id="KW-1185">Reference proteome</keyword>
<organism evidence="2 3">
    <name type="scientific">Clostridium hominis</name>
    <dbReference type="NCBI Taxonomy" id="2763036"/>
    <lineage>
        <taxon>Bacteria</taxon>
        <taxon>Bacillati</taxon>
        <taxon>Bacillota</taxon>
        <taxon>Clostridia</taxon>
        <taxon>Eubacteriales</taxon>
        <taxon>Clostridiaceae</taxon>
        <taxon>Clostridium</taxon>
    </lineage>
</organism>
<evidence type="ECO:0008006" key="4">
    <source>
        <dbReference type="Google" id="ProtNLM"/>
    </source>
</evidence>
<dbReference type="Proteomes" id="UP000596929">
    <property type="component" value="Unassembled WGS sequence"/>
</dbReference>
<feature type="transmembrane region" description="Helical" evidence="1">
    <location>
        <begin position="142"/>
        <end position="165"/>
    </location>
</feature>
<feature type="transmembrane region" description="Helical" evidence="1">
    <location>
        <begin position="42"/>
        <end position="60"/>
    </location>
</feature>
<evidence type="ECO:0000313" key="2">
    <source>
        <dbReference type="EMBL" id="MBC5627726.1"/>
    </source>
</evidence>
<sequence length="241" mass="27102">MDKVLKVAKLNIKDMIRRMIMFYLVISVVLMFFANIGQYGDILLPAVMDIMTFMFLIECASNTFKKKFYFTQSNNISRNTFVKGIVVSIVPISIIMAVVDFAINRAVNVFIKAPTVYDMIFTSGRNLSSVQERFNWIQDGSLGAIVGSILFSFALYCLAYAIGLIPGVISCRCSEKAQLGFSFMWVASIWIWLSIGNKFDILGKIKMLTWSGFSVAILYLVTISMLILGCFKLIKKAQCAK</sequence>
<protein>
    <recommendedName>
        <fullName evidence="4">ABC-2 transporter permease</fullName>
    </recommendedName>
</protein>
<comment type="caution">
    <text evidence="2">The sequence shown here is derived from an EMBL/GenBank/DDBJ whole genome shotgun (WGS) entry which is preliminary data.</text>
</comment>
<dbReference type="EMBL" id="JACOOO010000004">
    <property type="protein sequence ID" value="MBC5627726.1"/>
    <property type="molecule type" value="Genomic_DNA"/>
</dbReference>
<feature type="transmembrane region" description="Helical" evidence="1">
    <location>
        <begin position="177"/>
        <end position="195"/>
    </location>
</feature>
<evidence type="ECO:0000313" key="3">
    <source>
        <dbReference type="Proteomes" id="UP000596929"/>
    </source>
</evidence>
<accession>A0ABR7D8M1</accession>
<dbReference type="RefSeq" id="WP_032119710.1">
    <property type="nucleotide sequence ID" value="NZ_JACOOO010000004.1"/>
</dbReference>
<feature type="transmembrane region" description="Helical" evidence="1">
    <location>
        <begin position="81"/>
        <end position="103"/>
    </location>
</feature>
<keyword evidence="1" id="KW-0472">Membrane</keyword>
<reference evidence="2 3" key="1">
    <citation type="submission" date="2020-08" db="EMBL/GenBank/DDBJ databases">
        <title>Genome public.</title>
        <authorList>
            <person name="Liu C."/>
            <person name="Sun Q."/>
        </authorList>
    </citation>
    <scope>NUCLEOTIDE SEQUENCE [LARGE SCALE GENOMIC DNA]</scope>
    <source>
        <strain evidence="2 3">NSJ-6</strain>
    </source>
</reference>
<gene>
    <name evidence="2" type="ORF">H8S20_02355</name>
</gene>
<feature type="transmembrane region" description="Helical" evidence="1">
    <location>
        <begin position="20"/>
        <end position="36"/>
    </location>
</feature>
<keyword evidence="1" id="KW-1133">Transmembrane helix</keyword>
<name>A0ABR7D8M1_9CLOT</name>